<dbReference type="SMART" id="SM00267">
    <property type="entry name" value="GGDEF"/>
    <property type="match status" value="1"/>
</dbReference>
<dbReference type="EMBL" id="CADCTG010000119">
    <property type="protein sequence ID" value="CAA9233265.1"/>
    <property type="molecule type" value="Genomic_DNA"/>
</dbReference>
<dbReference type="InterPro" id="IPR001633">
    <property type="entry name" value="EAL_dom"/>
</dbReference>
<dbReference type="InterPro" id="IPR052155">
    <property type="entry name" value="Biofilm_reg_signaling"/>
</dbReference>
<evidence type="ECO:0000313" key="3">
    <source>
        <dbReference type="EMBL" id="CAA9233265.1"/>
    </source>
</evidence>
<dbReference type="InterPro" id="IPR029787">
    <property type="entry name" value="Nucleotide_cyclase"/>
</dbReference>
<dbReference type="AlphaFoldDB" id="A0A6J4HVP7"/>
<feature type="domain" description="EAL" evidence="1">
    <location>
        <begin position="166"/>
        <end position="417"/>
    </location>
</feature>
<dbReference type="SMART" id="SM00052">
    <property type="entry name" value="EAL"/>
    <property type="match status" value="1"/>
</dbReference>
<dbReference type="Pfam" id="PF00990">
    <property type="entry name" value="GGDEF"/>
    <property type="match status" value="1"/>
</dbReference>
<gene>
    <name evidence="3" type="ORF">AVDCRST_MAG08-1238</name>
</gene>
<organism evidence="3">
    <name type="scientific">uncultured Acetobacteraceae bacterium</name>
    <dbReference type="NCBI Taxonomy" id="169975"/>
    <lineage>
        <taxon>Bacteria</taxon>
        <taxon>Pseudomonadati</taxon>
        <taxon>Pseudomonadota</taxon>
        <taxon>Alphaproteobacteria</taxon>
        <taxon>Acetobacterales</taxon>
        <taxon>Acetobacteraceae</taxon>
        <taxon>environmental samples</taxon>
    </lineage>
</organism>
<name>A0A6J4HVP7_9PROT</name>
<dbReference type="PROSITE" id="PS50883">
    <property type="entry name" value="EAL"/>
    <property type="match status" value="1"/>
</dbReference>
<feature type="non-terminal residue" evidence="3">
    <location>
        <position position="1"/>
    </location>
</feature>
<dbReference type="CDD" id="cd01948">
    <property type="entry name" value="EAL"/>
    <property type="match status" value="1"/>
</dbReference>
<evidence type="ECO:0000259" key="2">
    <source>
        <dbReference type="PROSITE" id="PS50887"/>
    </source>
</evidence>
<dbReference type="PANTHER" id="PTHR44757">
    <property type="entry name" value="DIGUANYLATE CYCLASE DGCP"/>
    <property type="match status" value="1"/>
</dbReference>
<feature type="domain" description="GGDEF" evidence="2">
    <location>
        <begin position="25"/>
        <end position="157"/>
    </location>
</feature>
<dbReference type="InterPro" id="IPR035919">
    <property type="entry name" value="EAL_sf"/>
</dbReference>
<dbReference type="SUPFAM" id="SSF55073">
    <property type="entry name" value="Nucleotide cyclase"/>
    <property type="match status" value="1"/>
</dbReference>
<dbReference type="PROSITE" id="PS50887">
    <property type="entry name" value="GGDEF"/>
    <property type="match status" value="1"/>
</dbReference>
<dbReference type="NCBIfam" id="TIGR00254">
    <property type="entry name" value="GGDEF"/>
    <property type="match status" value="1"/>
</dbReference>
<accession>A0A6J4HVP7</accession>
<dbReference type="Gene3D" id="3.30.70.270">
    <property type="match status" value="1"/>
</dbReference>
<dbReference type="SUPFAM" id="SSF141868">
    <property type="entry name" value="EAL domain-like"/>
    <property type="match status" value="1"/>
</dbReference>
<dbReference type="CDD" id="cd01949">
    <property type="entry name" value="GGDEF"/>
    <property type="match status" value="1"/>
</dbReference>
<proteinExistence type="predicted"/>
<protein>
    <submittedName>
        <fullName evidence="3">Diguanylate cyclase/phosphodiesterase (GGDEF &amp; EAL domains) with PAS/PAC sensor(S)</fullName>
    </submittedName>
</protein>
<dbReference type="InterPro" id="IPR043128">
    <property type="entry name" value="Rev_trsase/Diguanyl_cyclase"/>
</dbReference>
<dbReference type="Gene3D" id="3.20.20.450">
    <property type="entry name" value="EAL domain"/>
    <property type="match status" value="1"/>
</dbReference>
<sequence length="424" mass="44249">HDGLTGLPNRSLLGERLAAALGGGRPFALHCLDLDGFRGVNDAYGTPAGDRVLAAVAERLRRLAGPDDLPARLSGDEFAVLQAGAGPVEAELFAARMTEALAEPHDLDGDALAVRAHAGFALAPADGVVADALLRYAGLAAERAKAEKATEPRRFHPDLDAAQRARRTLEAELRRALAADALELHYQPQVDTAAGRVTGLEALLRWRHPERGWISPAEFIPVAEQSGLIVPLGEWALRRAARDASGWPGGARVAVNVSPLQFRGPGLGDAVLGALRDAGLPAGRLEIEITESALLEDGDAVLSVLHRLRAGGVRVAMDDFGTGFSSLATLRSFPFDKIKIDQSFVRVPEAGVPQAEAIVRAVAGLAAALGMRCTAEGVETAAQLDRLAAAGCSEIQGYLFGRPCPAGDVPGLVAGIEAGFAVDA</sequence>
<evidence type="ECO:0000259" key="1">
    <source>
        <dbReference type="PROSITE" id="PS50883"/>
    </source>
</evidence>
<reference evidence="3" key="1">
    <citation type="submission" date="2020-02" db="EMBL/GenBank/DDBJ databases">
        <authorList>
            <person name="Meier V. D."/>
        </authorList>
    </citation>
    <scope>NUCLEOTIDE SEQUENCE</scope>
    <source>
        <strain evidence="3">AVDCRST_MAG08</strain>
    </source>
</reference>
<dbReference type="PANTHER" id="PTHR44757:SF2">
    <property type="entry name" value="BIOFILM ARCHITECTURE MAINTENANCE PROTEIN MBAA"/>
    <property type="match status" value="1"/>
</dbReference>
<dbReference type="InterPro" id="IPR000160">
    <property type="entry name" value="GGDEF_dom"/>
</dbReference>
<dbReference type="Pfam" id="PF00563">
    <property type="entry name" value="EAL"/>
    <property type="match status" value="1"/>
</dbReference>